<keyword evidence="1" id="KW-0812">Transmembrane</keyword>
<dbReference type="AlphaFoldDB" id="A0A6N6RIC3"/>
<feature type="transmembrane region" description="Helical" evidence="1">
    <location>
        <begin position="20"/>
        <end position="37"/>
    </location>
</feature>
<feature type="transmembrane region" description="Helical" evidence="1">
    <location>
        <begin position="43"/>
        <end position="64"/>
    </location>
</feature>
<accession>A0A6N6RIC3</accession>
<dbReference type="RefSeq" id="WP_151667323.1">
    <property type="nucleotide sequence ID" value="NZ_WBVO01000005.1"/>
</dbReference>
<evidence type="ECO:0000256" key="1">
    <source>
        <dbReference type="SAM" id="Phobius"/>
    </source>
</evidence>
<feature type="transmembrane region" description="Helical" evidence="1">
    <location>
        <begin position="103"/>
        <end position="124"/>
    </location>
</feature>
<proteinExistence type="predicted"/>
<evidence type="ECO:0000313" key="3">
    <source>
        <dbReference type="Proteomes" id="UP000468650"/>
    </source>
</evidence>
<comment type="caution">
    <text evidence="2">The sequence shown here is derived from an EMBL/GenBank/DDBJ whole genome shotgun (WGS) entry which is preliminary data.</text>
</comment>
<dbReference type="EMBL" id="WBVO01000005">
    <property type="protein sequence ID" value="KAB2810179.1"/>
    <property type="molecule type" value="Genomic_DNA"/>
</dbReference>
<gene>
    <name evidence="2" type="ORF">F8C67_08065</name>
</gene>
<keyword evidence="3" id="KW-1185">Reference proteome</keyword>
<sequence>MTKLFHETAKRPRKEFIRPALYLLFASLIVLVPGDMVHIPFPLILIGLRPLQLAGLTALGLLIASAARRGYYSKALFTIGAVSLLLVQGVVYYRVQMLDMDSAIYVATSAIFLTVWMYVFVQVFRSKT</sequence>
<evidence type="ECO:0000313" key="2">
    <source>
        <dbReference type="EMBL" id="KAB2810179.1"/>
    </source>
</evidence>
<keyword evidence="1" id="KW-0472">Membrane</keyword>
<organism evidence="2 3">
    <name type="scientific">Phaeocystidibacter luteus</name>
    <dbReference type="NCBI Taxonomy" id="911197"/>
    <lineage>
        <taxon>Bacteria</taxon>
        <taxon>Pseudomonadati</taxon>
        <taxon>Bacteroidota</taxon>
        <taxon>Flavobacteriia</taxon>
        <taxon>Flavobacteriales</taxon>
        <taxon>Phaeocystidibacteraceae</taxon>
        <taxon>Phaeocystidibacter</taxon>
    </lineage>
</organism>
<protein>
    <submittedName>
        <fullName evidence="2">Uncharacterized protein</fullName>
    </submittedName>
</protein>
<name>A0A6N6RIC3_9FLAO</name>
<dbReference type="Proteomes" id="UP000468650">
    <property type="component" value="Unassembled WGS sequence"/>
</dbReference>
<keyword evidence="1" id="KW-1133">Transmembrane helix</keyword>
<reference evidence="2 3" key="1">
    <citation type="submission" date="2019-09" db="EMBL/GenBank/DDBJ databases">
        <title>Genomes of family Cryomorphaceae.</title>
        <authorList>
            <person name="Bowman J.P."/>
        </authorList>
    </citation>
    <scope>NUCLEOTIDE SEQUENCE [LARGE SCALE GENOMIC DNA]</scope>
    <source>
        <strain evidence="2 3">LMG 25704</strain>
    </source>
</reference>
<feature type="transmembrane region" description="Helical" evidence="1">
    <location>
        <begin position="71"/>
        <end position="91"/>
    </location>
</feature>